<evidence type="ECO:0008006" key="3">
    <source>
        <dbReference type="Google" id="ProtNLM"/>
    </source>
</evidence>
<sequence length="465" mass="51080">MKIRPLFPLALAGISGWITYPLVAQEARPISATLDLSQRFESGDNLALESPSEGTTNLSTTSLTFNLNSATETQALDFSVGGLLRLGDLPENSDASTGFGEPHVRLGYDRNTGNAALSFDTFYRQNEVGFLRPLDDFTDADGNINLPPDFNDLNGTGTRDRYGFDTSLEIGQNAPLGFIFDASADALEYNDVSAGSDLNDNWRAAAGITTLFRASETTTGRLELDYSRFEEENDEDTKRDRYSALAGVTYELDQITTLDFGLGYEEIVTHETTGTETEAGPIGRIGYARIMPNGTADVSLESTRDQSGQRYTFEAGRSLNLALGQELSTSLGVTTLDGEDPNIIGGIEFLRELDSSRLRFSANRQVLTDSDDEERLTNRVGLGYDYDINSISGLGINFGYSLAEGNAFSNEVERTSTEISYRRSLTEEWSLRSGVLYEYRAEENDDDADSTSIFVTLDRTFDLLN</sequence>
<accession>A0A1X6YVT2</accession>
<gene>
    <name evidence="1" type="ORF">ROA7450_01471</name>
</gene>
<dbReference type="SUPFAM" id="SSF56935">
    <property type="entry name" value="Porins"/>
    <property type="match status" value="1"/>
</dbReference>
<dbReference type="RefSeq" id="WP_085805005.1">
    <property type="nucleotide sequence ID" value="NZ_FWFX01000003.1"/>
</dbReference>
<proteinExistence type="predicted"/>
<dbReference type="EMBL" id="FWFX01000003">
    <property type="protein sequence ID" value="SLN32393.1"/>
    <property type="molecule type" value="Genomic_DNA"/>
</dbReference>
<dbReference type="Proteomes" id="UP000193061">
    <property type="component" value="Unassembled WGS sequence"/>
</dbReference>
<organism evidence="1 2">
    <name type="scientific">Roseovarius albus</name>
    <dbReference type="NCBI Taxonomy" id="1247867"/>
    <lineage>
        <taxon>Bacteria</taxon>
        <taxon>Pseudomonadati</taxon>
        <taxon>Pseudomonadota</taxon>
        <taxon>Alphaproteobacteria</taxon>
        <taxon>Rhodobacterales</taxon>
        <taxon>Roseobacteraceae</taxon>
        <taxon>Roseovarius</taxon>
    </lineage>
</organism>
<dbReference type="AlphaFoldDB" id="A0A1X6YVT2"/>
<reference evidence="1 2" key="1">
    <citation type="submission" date="2017-03" db="EMBL/GenBank/DDBJ databases">
        <authorList>
            <person name="Afonso C.L."/>
            <person name="Miller P.J."/>
            <person name="Scott M.A."/>
            <person name="Spackman E."/>
            <person name="Goraichik I."/>
            <person name="Dimitrov K.M."/>
            <person name="Suarez D.L."/>
            <person name="Swayne D.E."/>
        </authorList>
    </citation>
    <scope>NUCLEOTIDE SEQUENCE [LARGE SCALE GENOMIC DNA]</scope>
    <source>
        <strain evidence="1 2">CECT 7450</strain>
    </source>
</reference>
<evidence type="ECO:0000313" key="1">
    <source>
        <dbReference type="EMBL" id="SLN32393.1"/>
    </source>
</evidence>
<keyword evidence="2" id="KW-1185">Reference proteome</keyword>
<name>A0A1X6YVT2_9RHOB</name>
<protein>
    <recommendedName>
        <fullName evidence="3">Porin domain-containing protein</fullName>
    </recommendedName>
</protein>
<dbReference type="OrthoDB" id="7756354at2"/>
<evidence type="ECO:0000313" key="2">
    <source>
        <dbReference type="Proteomes" id="UP000193061"/>
    </source>
</evidence>